<protein>
    <submittedName>
        <fullName evidence="2">Uncharacterized protein</fullName>
    </submittedName>
</protein>
<proteinExistence type="predicted"/>
<dbReference type="EMBL" id="BJVR01000012">
    <property type="protein sequence ID" value="GEL50521.1"/>
    <property type="molecule type" value="Genomic_DNA"/>
</dbReference>
<comment type="caution">
    <text evidence="2">The sequence shown here is derived from an EMBL/GenBank/DDBJ whole genome shotgun (WGS) entry which is preliminary data.</text>
</comment>
<dbReference type="Proteomes" id="UP000321800">
    <property type="component" value="Unassembled WGS sequence"/>
</dbReference>
<gene>
    <name evidence="2" type="ORF">ATR01nite_15960</name>
</gene>
<accession>A0A511FNI8</accession>
<feature type="compositionally biased region" description="Basic residues" evidence="1">
    <location>
        <begin position="25"/>
        <end position="36"/>
    </location>
</feature>
<evidence type="ECO:0000313" key="3">
    <source>
        <dbReference type="Proteomes" id="UP000321800"/>
    </source>
</evidence>
<evidence type="ECO:0000313" key="2">
    <source>
        <dbReference type="EMBL" id="GEL50521.1"/>
    </source>
</evidence>
<sequence length="83" mass="9228">MASGAPKPDTQKARQPGKTSVNTGKLRHTSHNRKKRGLPERNLPQWCPIKPGGPASRRHMHPYRGHTSPLCTVKDPTDTGKKR</sequence>
<evidence type="ECO:0000256" key="1">
    <source>
        <dbReference type="SAM" id="MobiDB-lite"/>
    </source>
</evidence>
<feature type="region of interest" description="Disordered" evidence="1">
    <location>
        <begin position="1"/>
        <end position="83"/>
    </location>
</feature>
<name>A0A511FNI8_9PROT</name>
<dbReference type="AlphaFoldDB" id="A0A511FNI8"/>
<organism evidence="2 3">
    <name type="scientific">Acetobacter tropicalis</name>
    <dbReference type="NCBI Taxonomy" id="104102"/>
    <lineage>
        <taxon>Bacteria</taxon>
        <taxon>Pseudomonadati</taxon>
        <taxon>Pseudomonadota</taxon>
        <taxon>Alphaproteobacteria</taxon>
        <taxon>Acetobacterales</taxon>
        <taxon>Acetobacteraceae</taxon>
        <taxon>Acetobacter</taxon>
    </lineage>
</organism>
<reference evidence="2 3" key="1">
    <citation type="submission" date="2019-07" db="EMBL/GenBank/DDBJ databases">
        <title>Whole genome shotgun sequence of Acetobacter tropicalis NBRC 16470.</title>
        <authorList>
            <person name="Hosoyama A."/>
            <person name="Uohara A."/>
            <person name="Ohji S."/>
            <person name="Ichikawa N."/>
        </authorList>
    </citation>
    <scope>NUCLEOTIDE SEQUENCE [LARGE SCALE GENOMIC DNA]</scope>
    <source>
        <strain evidence="2 3">NBRC 16470</strain>
    </source>
</reference>